<dbReference type="PRINTS" id="PR00105">
    <property type="entry name" value="C5METTRFRASE"/>
</dbReference>
<gene>
    <name evidence="9" type="ORF">SAMN05444363_1261</name>
</gene>
<protein>
    <recommendedName>
        <fullName evidence="8">Cytosine-specific methyltransferase</fullName>
        <ecNumber evidence="8">2.1.1.37</ecNumber>
    </recommendedName>
</protein>
<evidence type="ECO:0000313" key="10">
    <source>
        <dbReference type="Proteomes" id="UP000184488"/>
    </source>
</evidence>
<sequence>MMMKETISIDEFDGKKFKIRFVEEDDNRKAVLTHYLHNYHNGVKKHYEKEALEYLNQIIEYKNQEEELGLVNEVALQQLLFEVENVPFPTPKDYTFKFIDLFAGIGGFRLALQNLGGKCVFTSEWDENAKKTYRANFGETPFGDITKEYTKNYIPDNFDVLCAGFPCQAFSIAGKRGGFEDTRGTLFFDVADIIKRKQPKAFFLENVKGLKNHDKGKTLATILNTLRNDLNYYVPEPEILNAKDFGIPQNRERIFIVGFHKNTGITSFDYPNVLNQKITFKEVKEENVVDTKYYLSTQYLQTLENHKARHEKKGNGFGYNIIKDDEIANAVVCGGMGRERNLVIDHRITNYTPTTKIKSEVNKLGIRKMTPREWARLQGFPDNFVIPVSDTSAYKQFGNSVAVPAIQATANEILKLILK</sequence>
<evidence type="ECO:0000256" key="5">
    <source>
        <dbReference type="ARBA" id="ARBA00047422"/>
    </source>
</evidence>
<keyword evidence="2 6" id="KW-0808">Transferase</keyword>
<dbReference type="EC" id="2.1.1.37" evidence="8"/>
<keyword evidence="4" id="KW-0680">Restriction system</keyword>
<comment type="catalytic activity">
    <reaction evidence="5 8">
        <text>a 2'-deoxycytidine in DNA + S-adenosyl-L-methionine = a 5-methyl-2'-deoxycytidine in DNA + S-adenosyl-L-homocysteine + H(+)</text>
        <dbReference type="Rhea" id="RHEA:13681"/>
        <dbReference type="Rhea" id="RHEA-COMP:11369"/>
        <dbReference type="Rhea" id="RHEA-COMP:11370"/>
        <dbReference type="ChEBI" id="CHEBI:15378"/>
        <dbReference type="ChEBI" id="CHEBI:57856"/>
        <dbReference type="ChEBI" id="CHEBI:59789"/>
        <dbReference type="ChEBI" id="CHEBI:85452"/>
        <dbReference type="ChEBI" id="CHEBI:85454"/>
        <dbReference type="EC" id="2.1.1.37"/>
    </reaction>
</comment>
<evidence type="ECO:0000256" key="4">
    <source>
        <dbReference type="ARBA" id="ARBA00022747"/>
    </source>
</evidence>
<feature type="active site" evidence="6">
    <location>
        <position position="167"/>
    </location>
</feature>
<dbReference type="Pfam" id="PF00145">
    <property type="entry name" value="DNA_methylase"/>
    <property type="match status" value="1"/>
</dbReference>
<proteinExistence type="inferred from homology"/>
<accession>A0A1M6D5D7</accession>
<keyword evidence="10" id="KW-1185">Reference proteome</keyword>
<dbReference type="Gene3D" id="3.90.120.30">
    <property type="match status" value="1"/>
</dbReference>
<dbReference type="SUPFAM" id="SSF53335">
    <property type="entry name" value="S-adenosyl-L-methionine-dependent methyltransferases"/>
    <property type="match status" value="1"/>
</dbReference>
<keyword evidence="3 6" id="KW-0949">S-adenosyl-L-methionine</keyword>
<keyword evidence="1 6" id="KW-0489">Methyltransferase</keyword>
<dbReference type="CDD" id="cd00315">
    <property type="entry name" value="Cyt_C5_DNA_methylase"/>
    <property type="match status" value="1"/>
</dbReference>
<evidence type="ECO:0000313" key="9">
    <source>
        <dbReference type="EMBL" id="SHI68475.1"/>
    </source>
</evidence>
<dbReference type="OrthoDB" id="32195at2"/>
<dbReference type="PROSITE" id="PS51679">
    <property type="entry name" value="SAM_MT_C5"/>
    <property type="match status" value="1"/>
</dbReference>
<evidence type="ECO:0000256" key="1">
    <source>
        <dbReference type="ARBA" id="ARBA00022603"/>
    </source>
</evidence>
<dbReference type="GO" id="GO:0009307">
    <property type="term" value="P:DNA restriction-modification system"/>
    <property type="evidence" value="ECO:0007669"/>
    <property type="project" value="UniProtKB-KW"/>
</dbReference>
<evidence type="ECO:0000256" key="7">
    <source>
        <dbReference type="RuleBase" id="RU000416"/>
    </source>
</evidence>
<name>A0A1M6D5D7_9FLAO</name>
<dbReference type="PANTHER" id="PTHR46098:SF1">
    <property type="entry name" value="TRNA (CYTOSINE(38)-C(5))-METHYLTRANSFERASE"/>
    <property type="match status" value="1"/>
</dbReference>
<dbReference type="NCBIfam" id="TIGR00675">
    <property type="entry name" value="dcm"/>
    <property type="match status" value="1"/>
</dbReference>
<dbReference type="GO" id="GO:0003886">
    <property type="term" value="F:DNA (cytosine-5-)-methyltransferase activity"/>
    <property type="evidence" value="ECO:0007669"/>
    <property type="project" value="UniProtKB-EC"/>
</dbReference>
<dbReference type="RefSeq" id="WP_073309622.1">
    <property type="nucleotide sequence ID" value="NZ_FQZI01000002.1"/>
</dbReference>
<comment type="similarity">
    <text evidence="6 7">Belongs to the class I-like SAM-binding methyltransferase superfamily. C5-methyltransferase family.</text>
</comment>
<dbReference type="InterPro" id="IPR018117">
    <property type="entry name" value="C5_DNA_meth_AS"/>
</dbReference>
<evidence type="ECO:0000256" key="2">
    <source>
        <dbReference type="ARBA" id="ARBA00022679"/>
    </source>
</evidence>
<dbReference type="InterPro" id="IPR001525">
    <property type="entry name" value="C5_MeTfrase"/>
</dbReference>
<dbReference type="EMBL" id="FQZI01000002">
    <property type="protein sequence ID" value="SHI68475.1"/>
    <property type="molecule type" value="Genomic_DNA"/>
</dbReference>
<reference evidence="10" key="1">
    <citation type="submission" date="2016-11" db="EMBL/GenBank/DDBJ databases">
        <authorList>
            <person name="Varghese N."/>
            <person name="Submissions S."/>
        </authorList>
    </citation>
    <scope>NUCLEOTIDE SEQUENCE [LARGE SCALE GENOMIC DNA]</scope>
    <source>
        <strain evidence="10">DSM 18829</strain>
    </source>
</reference>
<dbReference type="AlphaFoldDB" id="A0A1M6D5D7"/>
<evidence type="ECO:0000256" key="6">
    <source>
        <dbReference type="PROSITE-ProRule" id="PRU01016"/>
    </source>
</evidence>
<dbReference type="Proteomes" id="UP000184488">
    <property type="component" value="Unassembled WGS sequence"/>
</dbReference>
<dbReference type="PROSITE" id="PS00094">
    <property type="entry name" value="C5_MTASE_1"/>
    <property type="match status" value="1"/>
</dbReference>
<dbReference type="InterPro" id="IPR029063">
    <property type="entry name" value="SAM-dependent_MTases_sf"/>
</dbReference>
<evidence type="ECO:0000256" key="8">
    <source>
        <dbReference type="RuleBase" id="RU000417"/>
    </source>
</evidence>
<dbReference type="Gene3D" id="3.40.50.150">
    <property type="entry name" value="Vaccinia Virus protein VP39"/>
    <property type="match status" value="1"/>
</dbReference>
<evidence type="ECO:0000256" key="3">
    <source>
        <dbReference type="ARBA" id="ARBA00022691"/>
    </source>
</evidence>
<dbReference type="InterPro" id="IPR050750">
    <property type="entry name" value="C5-MTase"/>
</dbReference>
<dbReference type="PANTHER" id="PTHR46098">
    <property type="entry name" value="TRNA (CYTOSINE(38)-C(5))-METHYLTRANSFERASE"/>
    <property type="match status" value="1"/>
</dbReference>
<dbReference type="GO" id="GO:0032259">
    <property type="term" value="P:methylation"/>
    <property type="evidence" value="ECO:0007669"/>
    <property type="project" value="UniProtKB-KW"/>
</dbReference>
<organism evidence="9 10">
    <name type="scientific">Flavobacterium terrae</name>
    <dbReference type="NCBI Taxonomy" id="415425"/>
    <lineage>
        <taxon>Bacteria</taxon>
        <taxon>Pseudomonadati</taxon>
        <taxon>Bacteroidota</taxon>
        <taxon>Flavobacteriia</taxon>
        <taxon>Flavobacteriales</taxon>
        <taxon>Flavobacteriaceae</taxon>
        <taxon>Flavobacterium</taxon>
    </lineage>
</organism>
<dbReference type="STRING" id="415425.SAMN05444363_1261"/>